<reference evidence="10 11" key="1">
    <citation type="journal article" date="2019" name="Int. J. Syst. Evol. Microbiol.">
        <title>The Global Catalogue of Microorganisms (GCM) 10K type strain sequencing project: providing services to taxonomists for standard genome sequencing and annotation.</title>
        <authorList>
            <consortium name="The Broad Institute Genomics Platform"/>
            <consortium name="The Broad Institute Genome Sequencing Center for Infectious Disease"/>
            <person name="Wu L."/>
            <person name="Ma J."/>
        </authorList>
    </citation>
    <scope>NUCLEOTIDE SEQUENCE [LARGE SCALE GENOMIC DNA]</scope>
    <source>
        <strain evidence="10 11">CGMCC 1.16026</strain>
    </source>
</reference>
<dbReference type="PANTHER" id="PTHR43711">
    <property type="entry name" value="TWO-COMPONENT HISTIDINE KINASE"/>
    <property type="match status" value="1"/>
</dbReference>
<dbReference type="SUPFAM" id="SSF47384">
    <property type="entry name" value="Homodimeric domain of signal transducing histidine kinase"/>
    <property type="match status" value="1"/>
</dbReference>
<evidence type="ECO:0000256" key="7">
    <source>
        <dbReference type="SAM" id="MobiDB-lite"/>
    </source>
</evidence>
<dbReference type="InterPro" id="IPR036890">
    <property type="entry name" value="HATPase_C_sf"/>
</dbReference>
<keyword evidence="8" id="KW-0472">Membrane</keyword>
<evidence type="ECO:0000313" key="11">
    <source>
        <dbReference type="Proteomes" id="UP001596145"/>
    </source>
</evidence>
<dbReference type="SMART" id="SM00388">
    <property type="entry name" value="HisKA"/>
    <property type="match status" value="1"/>
</dbReference>
<dbReference type="SMART" id="SM00091">
    <property type="entry name" value="PAS"/>
    <property type="match status" value="1"/>
</dbReference>
<dbReference type="InterPro" id="IPR003661">
    <property type="entry name" value="HisK_dim/P_dom"/>
</dbReference>
<evidence type="ECO:0000256" key="3">
    <source>
        <dbReference type="ARBA" id="ARBA00022553"/>
    </source>
</evidence>
<evidence type="ECO:0000313" key="10">
    <source>
        <dbReference type="EMBL" id="MFC5135135.1"/>
    </source>
</evidence>
<dbReference type="InterPro" id="IPR005467">
    <property type="entry name" value="His_kinase_dom"/>
</dbReference>
<dbReference type="InterPro" id="IPR003594">
    <property type="entry name" value="HATPase_dom"/>
</dbReference>
<dbReference type="CDD" id="cd00082">
    <property type="entry name" value="HisKA"/>
    <property type="match status" value="1"/>
</dbReference>
<dbReference type="SUPFAM" id="SSF55874">
    <property type="entry name" value="ATPase domain of HSP90 chaperone/DNA topoisomerase II/histidine kinase"/>
    <property type="match status" value="1"/>
</dbReference>
<dbReference type="Pfam" id="PF02518">
    <property type="entry name" value="HATPase_c"/>
    <property type="match status" value="1"/>
</dbReference>
<feature type="transmembrane region" description="Helical" evidence="8">
    <location>
        <begin position="6"/>
        <end position="28"/>
    </location>
</feature>
<dbReference type="InterPro" id="IPR004358">
    <property type="entry name" value="Sig_transdc_His_kin-like_C"/>
</dbReference>
<dbReference type="SMART" id="SM00387">
    <property type="entry name" value="HATPase_c"/>
    <property type="match status" value="1"/>
</dbReference>
<keyword evidence="6" id="KW-0902">Two-component regulatory system</keyword>
<dbReference type="CDD" id="cd00075">
    <property type="entry name" value="HATPase"/>
    <property type="match status" value="1"/>
</dbReference>
<dbReference type="Gene3D" id="3.30.450.20">
    <property type="entry name" value="PAS domain"/>
    <property type="match status" value="1"/>
</dbReference>
<keyword evidence="5 10" id="KW-0418">Kinase</keyword>
<evidence type="ECO:0000256" key="5">
    <source>
        <dbReference type="ARBA" id="ARBA00022777"/>
    </source>
</evidence>
<dbReference type="Pfam" id="PF00512">
    <property type="entry name" value="HisKA"/>
    <property type="match status" value="1"/>
</dbReference>
<evidence type="ECO:0000256" key="8">
    <source>
        <dbReference type="SAM" id="Phobius"/>
    </source>
</evidence>
<accession>A0ABD5QS96</accession>
<dbReference type="CDD" id="cd00130">
    <property type="entry name" value="PAS"/>
    <property type="match status" value="1"/>
</dbReference>
<dbReference type="RefSeq" id="WP_122105954.1">
    <property type="nucleotide sequence ID" value="NZ_JBHSKV010000014.1"/>
</dbReference>
<feature type="transmembrane region" description="Helical" evidence="8">
    <location>
        <begin position="105"/>
        <end position="129"/>
    </location>
</feature>
<dbReference type="InterPro" id="IPR050736">
    <property type="entry name" value="Sensor_HK_Regulatory"/>
</dbReference>
<dbReference type="Pfam" id="PF13188">
    <property type="entry name" value="PAS_8"/>
    <property type="match status" value="1"/>
</dbReference>
<dbReference type="AlphaFoldDB" id="A0ABD5QS96"/>
<evidence type="ECO:0000256" key="2">
    <source>
        <dbReference type="ARBA" id="ARBA00012438"/>
    </source>
</evidence>
<dbReference type="InterPro" id="IPR035965">
    <property type="entry name" value="PAS-like_dom_sf"/>
</dbReference>
<keyword evidence="8" id="KW-0812">Transmembrane</keyword>
<keyword evidence="11" id="KW-1185">Reference proteome</keyword>
<keyword evidence="4" id="KW-0808">Transferase</keyword>
<dbReference type="Gene3D" id="3.30.565.10">
    <property type="entry name" value="Histidine kinase-like ATPase, C-terminal domain"/>
    <property type="match status" value="1"/>
</dbReference>
<dbReference type="InterPro" id="IPR031621">
    <property type="entry name" value="HisKA_7TM"/>
</dbReference>
<dbReference type="InterPro" id="IPR000014">
    <property type="entry name" value="PAS"/>
</dbReference>
<proteinExistence type="predicted"/>
<feature type="region of interest" description="Disordered" evidence="7">
    <location>
        <begin position="555"/>
        <end position="578"/>
    </location>
</feature>
<feature type="transmembrane region" description="Helical" evidence="8">
    <location>
        <begin position="181"/>
        <end position="199"/>
    </location>
</feature>
<dbReference type="Proteomes" id="UP001596145">
    <property type="component" value="Unassembled WGS sequence"/>
</dbReference>
<keyword evidence="8" id="KW-1133">Transmembrane helix</keyword>
<comment type="catalytic activity">
    <reaction evidence="1">
        <text>ATP + protein L-histidine = ADP + protein N-phospho-L-histidine.</text>
        <dbReference type="EC" id="2.7.13.3"/>
    </reaction>
</comment>
<feature type="transmembrane region" description="Helical" evidence="8">
    <location>
        <begin position="74"/>
        <end position="93"/>
    </location>
</feature>
<dbReference type="PANTHER" id="PTHR43711:SF1">
    <property type="entry name" value="HISTIDINE KINASE 1"/>
    <property type="match status" value="1"/>
</dbReference>
<evidence type="ECO:0000256" key="6">
    <source>
        <dbReference type="ARBA" id="ARBA00023012"/>
    </source>
</evidence>
<evidence type="ECO:0000256" key="1">
    <source>
        <dbReference type="ARBA" id="ARBA00000085"/>
    </source>
</evidence>
<dbReference type="Gene3D" id="1.10.287.130">
    <property type="match status" value="1"/>
</dbReference>
<dbReference type="GO" id="GO:0000160">
    <property type="term" value="P:phosphorelay signal transduction system"/>
    <property type="evidence" value="ECO:0007669"/>
    <property type="project" value="UniProtKB-KW"/>
</dbReference>
<feature type="domain" description="Histidine kinase" evidence="9">
    <location>
        <begin position="362"/>
        <end position="553"/>
    </location>
</feature>
<dbReference type="InterPro" id="IPR036097">
    <property type="entry name" value="HisK_dim/P_sf"/>
</dbReference>
<feature type="transmembrane region" description="Helical" evidence="8">
    <location>
        <begin position="211"/>
        <end position="231"/>
    </location>
</feature>
<gene>
    <name evidence="10" type="ORF">ACFPJA_10460</name>
</gene>
<evidence type="ECO:0000259" key="9">
    <source>
        <dbReference type="PROSITE" id="PS50109"/>
    </source>
</evidence>
<dbReference type="PROSITE" id="PS50109">
    <property type="entry name" value="HIS_KIN"/>
    <property type="match status" value="1"/>
</dbReference>
<dbReference type="GO" id="GO:0004673">
    <property type="term" value="F:protein histidine kinase activity"/>
    <property type="evidence" value="ECO:0007669"/>
    <property type="project" value="UniProtKB-EC"/>
</dbReference>
<sequence length="578" mass="61827">MPWQSTPYVLLLFLSALVASLWAGYGIVSVPAERRNHTVTAFVVLCLSAAVWAATYGVQLASTGLEAKLLAHRLLHVGAAATPSAWLAFALAYTGRGDRLTPTVVAALAALPAALVALLATNPYSLVLVDAELVTTGSLTRLETTLGPVYHLHLAFSYVAVVGGAWLVVDHALGSGEQVRRQAALLIVGALVPLALNVFEVLSVPPFGTATVNLTPVSLSLSTACFGVAVFRYRLFDLTPIASRVVLSEMDDGVVVLDAAGTIVDVNPAAEGVVGDRETAVGAPVSTRLPEYDALETGADDEVLATREGPEGRRFLRLSRSPLRRGGETYGWVVLIGDVTTIEEQRRALAERNERLDAFAGIVSHDLRNPLSVISGYAEIARETGDPEHFERIDDTVDRMTEFLEDLLQLSRQGETVTEFEPVPLREVLEAVETGIADDDLTVVVEDGVDDAVVLADRARLGQVLDNLLRNARDHADEPVTVAVGRPSDGFYLADDGPGIPESERENVFDVGFTTRESGTGLGLTIVRDVVEAHGWSIEVTESEEGGTRFEITGVEFDEPGRGDEPIEDPIGSPPEAR</sequence>
<dbReference type="PRINTS" id="PR00344">
    <property type="entry name" value="BCTRLSENSOR"/>
</dbReference>
<dbReference type="EMBL" id="JBHSKV010000014">
    <property type="protein sequence ID" value="MFC5135135.1"/>
    <property type="molecule type" value="Genomic_DNA"/>
</dbReference>
<evidence type="ECO:0000256" key="4">
    <source>
        <dbReference type="ARBA" id="ARBA00022679"/>
    </source>
</evidence>
<comment type="caution">
    <text evidence="10">The sequence shown here is derived from an EMBL/GenBank/DDBJ whole genome shotgun (WGS) entry which is preliminary data.</text>
</comment>
<dbReference type="Pfam" id="PF16927">
    <property type="entry name" value="HisKA_7TM"/>
    <property type="match status" value="1"/>
</dbReference>
<organism evidence="10 11">
    <name type="scientific">Halorubrum glutamatedens</name>
    <dbReference type="NCBI Taxonomy" id="2707018"/>
    <lineage>
        <taxon>Archaea</taxon>
        <taxon>Methanobacteriati</taxon>
        <taxon>Methanobacteriota</taxon>
        <taxon>Stenosarchaea group</taxon>
        <taxon>Halobacteria</taxon>
        <taxon>Halobacteriales</taxon>
        <taxon>Haloferacaceae</taxon>
        <taxon>Halorubrum</taxon>
    </lineage>
</organism>
<dbReference type="SUPFAM" id="SSF55785">
    <property type="entry name" value="PYP-like sensor domain (PAS domain)"/>
    <property type="match status" value="1"/>
</dbReference>
<protein>
    <recommendedName>
        <fullName evidence="2">histidine kinase</fullName>
        <ecNumber evidence="2">2.7.13.3</ecNumber>
    </recommendedName>
</protein>
<feature type="transmembrane region" description="Helical" evidence="8">
    <location>
        <begin position="40"/>
        <end position="62"/>
    </location>
</feature>
<feature type="transmembrane region" description="Helical" evidence="8">
    <location>
        <begin position="149"/>
        <end position="169"/>
    </location>
</feature>
<name>A0ABD5QS96_9EURY</name>
<keyword evidence="3" id="KW-0597">Phosphoprotein</keyword>
<dbReference type="EC" id="2.7.13.3" evidence="2"/>